<evidence type="ECO:0000256" key="1">
    <source>
        <dbReference type="SAM" id="Phobius"/>
    </source>
</evidence>
<keyword evidence="3" id="KW-1185">Reference proteome</keyword>
<dbReference type="Proteomes" id="UP000606786">
    <property type="component" value="Unassembled WGS sequence"/>
</dbReference>
<evidence type="ECO:0000313" key="2">
    <source>
        <dbReference type="EMBL" id="CAD6998818.1"/>
    </source>
</evidence>
<keyword evidence="1" id="KW-0472">Membrane</keyword>
<comment type="caution">
    <text evidence="2">The sequence shown here is derived from an EMBL/GenBank/DDBJ whole genome shotgun (WGS) entry which is preliminary data.</text>
</comment>
<gene>
    <name evidence="2" type="ORF">CCAP1982_LOCUS7367</name>
</gene>
<dbReference type="AlphaFoldDB" id="A0A811UKF2"/>
<feature type="transmembrane region" description="Helical" evidence="1">
    <location>
        <begin position="97"/>
        <end position="127"/>
    </location>
</feature>
<evidence type="ECO:0000313" key="3">
    <source>
        <dbReference type="Proteomes" id="UP000606786"/>
    </source>
</evidence>
<organism evidence="2 3">
    <name type="scientific">Ceratitis capitata</name>
    <name type="common">Mediterranean fruit fly</name>
    <name type="synonym">Tephritis capitata</name>
    <dbReference type="NCBI Taxonomy" id="7213"/>
    <lineage>
        <taxon>Eukaryota</taxon>
        <taxon>Metazoa</taxon>
        <taxon>Ecdysozoa</taxon>
        <taxon>Arthropoda</taxon>
        <taxon>Hexapoda</taxon>
        <taxon>Insecta</taxon>
        <taxon>Pterygota</taxon>
        <taxon>Neoptera</taxon>
        <taxon>Endopterygota</taxon>
        <taxon>Diptera</taxon>
        <taxon>Brachycera</taxon>
        <taxon>Muscomorpha</taxon>
        <taxon>Tephritoidea</taxon>
        <taxon>Tephritidae</taxon>
        <taxon>Ceratitis</taxon>
        <taxon>Ceratitis</taxon>
    </lineage>
</organism>
<dbReference type="EMBL" id="CAJHJT010000012">
    <property type="protein sequence ID" value="CAD6998818.1"/>
    <property type="molecule type" value="Genomic_DNA"/>
</dbReference>
<keyword evidence="1" id="KW-1133">Transmembrane helix</keyword>
<accession>A0A811UKF2</accession>
<sequence length="159" mass="18408">MPVALLPACRCFSALHALKSQSLLATGWRIVKKLERRTSSTVVQRCGHKVNHTHTHTQRRGKLEAVKRQKTKISLYTLWVMQSVAVCYGDTHTRTQIYFYACLCMYVYVHVRSTLFLAFVFVLTLFFSFSKALELVQLAMPQSHFTRCIHTFTLIYICI</sequence>
<reference evidence="2" key="1">
    <citation type="submission" date="2020-11" db="EMBL/GenBank/DDBJ databases">
        <authorList>
            <person name="Whitehead M."/>
        </authorList>
    </citation>
    <scope>NUCLEOTIDE SEQUENCE</scope>
    <source>
        <strain evidence="2">EGII</strain>
    </source>
</reference>
<keyword evidence="1" id="KW-0812">Transmembrane</keyword>
<protein>
    <submittedName>
        <fullName evidence="2">(Mediterranean fruit fly) hypothetical protein</fullName>
    </submittedName>
</protein>
<proteinExistence type="predicted"/>
<name>A0A811UKF2_CERCA</name>